<accession>A0AAD7XLV5</accession>
<feature type="compositionally biased region" description="Low complexity" evidence="4">
    <location>
        <begin position="209"/>
        <end position="220"/>
    </location>
</feature>
<feature type="modified residue" description="N6-(pyridoxal phosphate)lysine" evidence="3">
    <location>
        <position position="803"/>
    </location>
</feature>
<gene>
    <name evidence="6" type="ORF">CTAYLR_003894</name>
</gene>
<feature type="region of interest" description="Disordered" evidence="4">
    <location>
        <begin position="1"/>
        <end position="39"/>
    </location>
</feature>
<comment type="caution">
    <text evidence="6">The sequence shown here is derived from an EMBL/GenBank/DDBJ whole genome shotgun (WGS) entry which is preliminary data.</text>
</comment>
<dbReference type="Proteomes" id="UP001230188">
    <property type="component" value="Unassembled WGS sequence"/>
</dbReference>
<evidence type="ECO:0000256" key="3">
    <source>
        <dbReference type="PIRSR" id="PIRSR600183-50"/>
    </source>
</evidence>
<feature type="region of interest" description="Disordered" evidence="4">
    <location>
        <begin position="183"/>
        <end position="220"/>
    </location>
</feature>
<comment type="cofactor">
    <cofactor evidence="1 3">
        <name>pyridoxal 5'-phosphate</name>
        <dbReference type="ChEBI" id="CHEBI:597326"/>
    </cofactor>
</comment>
<dbReference type="PANTHER" id="PTHR43727:SF3">
    <property type="entry name" value="GROUP IV DECARBOXYLASE"/>
    <property type="match status" value="1"/>
</dbReference>
<evidence type="ECO:0000256" key="1">
    <source>
        <dbReference type="ARBA" id="ARBA00001933"/>
    </source>
</evidence>
<dbReference type="InterPro" id="IPR022644">
    <property type="entry name" value="De-COase2_N"/>
</dbReference>
<evidence type="ECO:0000259" key="5">
    <source>
        <dbReference type="Pfam" id="PF02784"/>
    </source>
</evidence>
<dbReference type="InterPro" id="IPR029066">
    <property type="entry name" value="PLP-binding_barrel"/>
</dbReference>
<dbReference type="GO" id="GO:0008836">
    <property type="term" value="F:diaminopimelate decarboxylase activity"/>
    <property type="evidence" value="ECO:0007669"/>
    <property type="project" value="TreeGrafter"/>
</dbReference>
<organism evidence="6 7">
    <name type="scientific">Chrysophaeum taylorii</name>
    <dbReference type="NCBI Taxonomy" id="2483200"/>
    <lineage>
        <taxon>Eukaryota</taxon>
        <taxon>Sar</taxon>
        <taxon>Stramenopiles</taxon>
        <taxon>Ochrophyta</taxon>
        <taxon>Pelagophyceae</taxon>
        <taxon>Pelagomonadales</taxon>
        <taxon>Pelagomonadaceae</taxon>
        <taxon>Chrysophaeum</taxon>
    </lineage>
</organism>
<feature type="domain" description="Orn/DAP/Arg decarboxylase 2 N-terminal" evidence="5">
    <location>
        <begin position="790"/>
        <end position="1034"/>
    </location>
</feature>
<keyword evidence="2 3" id="KW-0663">Pyridoxal phosphate</keyword>
<dbReference type="PRINTS" id="PR01182">
    <property type="entry name" value="ORNDCRBXLASE"/>
</dbReference>
<dbReference type="GO" id="GO:0006596">
    <property type="term" value="P:polyamine biosynthetic process"/>
    <property type="evidence" value="ECO:0007669"/>
    <property type="project" value="InterPro"/>
</dbReference>
<proteinExistence type="predicted"/>
<name>A0AAD7XLV5_9STRA</name>
<dbReference type="SUPFAM" id="SSF51419">
    <property type="entry name" value="PLP-binding barrel"/>
    <property type="match status" value="1"/>
</dbReference>
<dbReference type="EMBL" id="JAQMWT010000109">
    <property type="protein sequence ID" value="KAJ8610355.1"/>
    <property type="molecule type" value="Genomic_DNA"/>
</dbReference>
<keyword evidence="7" id="KW-1185">Reference proteome</keyword>
<dbReference type="AlphaFoldDB" id="A0AAD7XLV5"/>
<dbReference type="InterPro" id="IPR009006">
    <property type="entry name" value="Ala_racemase/Decarboxylase_C"/>
</dbReference>
<dbReference type="SUPFAM" id="SSF50621">
    <property type="entry name" value="Alanine racemase C-terminal domain-like"/>
    <property type="match status" value="1"/>
</dbReference>
<sequence>MESAETSKESAPGPSVTPVDPSVPAELTKVSKKPAAKRQRRKNLLRGECVCCVARLDADETARGQPLDLERLLNIEGELPDKFYVCSKMCRDDFTPSKLHTTKGAKAVLARISASLTRTLKTTIRSGDEVLIEHDFSAGYNIQGGNGVVLGLIYNNTVCRVESYDVKTIQQGEIRVPFSHVKAKPDKENDTPPIRRLPPGRPARPTLGSSGSSVISTLSSSSDSNEVAGAIRARAIIDDKLTVPFRFFAASDALEGWSVLDMAGVLERVHAFFQVCQDNPQLVATAGYAAFDTEIATYAQFLETRAGSAKLSVDGQSTIRDVAAGRARLYAPTDTNDPEAKTMLDALRAWGRGMRRTFEGGQSMRYVGDGDLAAVNQTSELRRAFDGARRNSNEVEGEFGVLKYYNASYVNMSVVNCVGVVACQRDHMFDRAATSFTTKRRRRVADEVAGRTTTKARMRDRVGGGRLATLGDDFRGVLMEAARRGRQNHKEQAAARAEAAKEHHRRRAAAFVEKALERQVNDYAKAQEAMKVKPVVDEQALVGRTLLSTVKKRLDAALKQISSDAARSKVLKENIDRYVVGMGMGDLKPKSYTSGKDPTIGSAGSKANIEFLTAHLEYVYEQIKTNSRELVAEAVVPGERRRQLPVLGTATAQRLELDARRHLSVDELKAKVEECRAFRHPRKRTRTTSGRSKLPTIDVALVGSRVEVLWELSGHPGCYWMPGTIEAVSDENSKDGRKKLGLGWIFNREISLALRFALEREVFDGRGVTAAPVGLFYDLDLWDHLLESCTGALPEFQHYIAVKSNPVSRMLKHAARKGFGAECASIGELLVARERLGLENVVFDSPAKTYAELEFALSNGIRCHVDNLVEFDRAIAILGEEEARTARRPLGFRINPSTVGEGAIAALSVSTPDSKFGVDISDPATRSRLVDAYARYACLDSVHVHVGSGGMAPEAQLAHGIRVALDFALDVNRVAPGRVKVVDIGGGLPVNYESDDLSTDAVPTFAAYAAVLRRHCPELFDGRFAVLTEFGQSLNAKAGFLASRVEFVKKDERRTSKLAVVHFGADLCVRQAYANADHPRRFACFGGTDAMPLDPGSDSWSIGGPLCFQGDFVARDAAGVLPDDLRPGDLLVMKDAGANTLALFSRHCSRFAPPVYGFRWKDPRTKTQIDDLIELKPRETLDSLAHFWGGSSGYDLPI</sequence>
<dbReference type="GO" id="GO:0009089">
    <property type="term" value="P:lysine biosynthetic process via diaminopimelate"/>
    <property type="evidence" value="ECO:0007669"/>
    <property type="project" value="TreeGrafter"/>
</dbReference>
<dbReference type="Pfam" id="PF02784">
    <property type="entry name" value="Orn_Arg_deC_N"/>
    <property type="match status" value="1"/>
</dbReference>
<evidence type="ECO:0000256" key="2">
    <source>
        <dbReference type="ARBA" id="ARBA00022898"/>
    </source>
</evidence>
<evidence type="ECO:0000313" key="7">
    <source>
        <dbReference type="Proteomes" id="UP001230188"/>
    </source>
</evidence>
<dbReference type="PRINTS" id="PR01179">
    <property type="entry name" value="ODADCRBXLASE"/>
</dbReference>
<dbReference type="Gene3D" id="3.20.20.10">
    <property type="entry name" value="Alanine racemase"/>
    <property type="match status" value="1"/>
</dbReference>
<evidence type="ECO:0000313" key="6">
    <source>
        <dbReference type="EMBL" id="KAJ8610355.1"/>
    </source>
</evidence>
<dbReference type="Gene3D" id="2.40.37.10">
    <property type="entry name" value="Lyase, Ornithine Decarboxylase, Chain A, domain 1"/>
    <property type="match status" value="1"/>
</dbReference>
<dbReference type="PANTHER" id="PTHR43727">
    <property type="entry name" value="DIAMINOPIMELATE DECARBOXYLASE"/>
    <property type="match status" value="1"/>
</dbReference>
<protein>
    <recommendedName>
        <fullName evidence="5">Orn/DAP/Arg decarboxylase 2 N-terminal domain-containing protein</fullName>
    </recommendedName>
</protein>
<reference evidence="6" key="1">
    <citation type="submission" date="2023-01" db="EMBL/GenBank/DDBJ databases">
        <title>Metagenome sequencing of chrysophaentin producing Chrysophaeum taylorii.</title>
        <authorList>
            <person name="Davison J."/>
            <person name="Bewley C."/>
        </authorList>
    </citation>
    <scope>NUCLEOTIDE SEQUENCE</scope>
    <source>
        <strain evidence="6">NIES-1699</strain>
    </source>
</reference>
<evidence type="ECO:0000256" key="4">
    <source>
        <dbReference type="SAM" id="MobiDB-lite"/>
    </source>
</evidence>
<feature type="compositionally biased region" description="Basic residues" evidence="4">
    <location>
        <begin position="30"/>
        <end position="39"/>
    </location>
</feature>
<feature type="active site" description="Proton donor" evidence="3">
    <location>
        <position position="1107"/>
    </location>
</feature>
<dbReference type="InterPro" id="IPR000183">
    <property type="entry name" value="Orn/DAP/Arg_de-COase"/>
</dbReference>
<dbReference type="InterPro" id="IPR002433">
    <property type="entry name" value="Orn_de-COase"/>
</dbReference>